<dbReference type="GO" id="GO:0008168">
    <property type="term" value="F:methyltransferase activity"/>
    <property type="evidence" value="ECO:0007669"/>
    <property type="project" value="UniProtKB-KW"/>
</dbReference>
<accession>A0A3S5ESQ4</accession>
<dbReference type="PANTHER" id="PTHR42912">
    <property type="entry name" value="METHYLTRANSFERASE"/>
    <property type="match status" value="1"/>
</dbReference>
<evidence type="ECO:0000259" key="1">
    <source>
        <dbReference type="Pfam" id="PF13649"/>
    </source>
</evidence>
<reference evidence="2 3" key="1">
    <citation type="submission" date="2018-12" db="EMBL/GenBank/DDBJ databases">
        <authorList>
            <consortium name="Pathogen Informatics"/>
        </authorList>
    </citation>
    <scope>NUCLEOTIDE SEQUENCE [LARGE SCALE GENOMIC DNA]</scope>
    <source>
        <strain evidence="2 3">NCTC12967</strain>
    </source>
</reference>
<dbReference type="GeneID" id="64407165"/>
<name>A0A3S5ESQ4_9ACTN</name>
<dbReference type="InterPro" id="IPR029063">
    <property type="entry name" value="SAM-dependent_MTases_sf"/>
</dbReference>
<keyword evidence="3" id="KW-1185">Reference proteome</keyword>
<dbReference type="PANTHER" id="PTHR42912:SF93">
    <property type="entry name" value="N6-ADENOSINE-METHYLTRANSFERASE TMT1A"/>
    <property type="match status" value="1"/>
</dbReference>
<gene>
    <name evidence="2" type="ORF">NCTC12967_01700</name>
</gene>
<feature type="domain" description="Methyltransferase" evidence="1">
    <location>
        <begin position="229"/>
        <end position="335"/>
    </location>
</feature>
<keyword evidence="2" id="KW-0489">Methyltransferase</keyword>
<dbReference type="GO" id="GO:0032259">
    <property type="term" value="P:methylation"/>
    <property type="evidence" value="ECO:0007669"/>
    <property type="project" value="UniProtKB-KW"/>
</dbReference>
<dbReference type="EMBL" id="LR134406">
    <property type="protein sequence ID" value="VEH70405.1"/>
    <property type="molecule type" value="Genomic_DNA"/>
</dbReference>
<dbReference type="AlphaFoldDB" id="A0A3S5ESQ4"/>
<evidence type="ECO:0000313" key="3">
    <source>
        <dbReference type="Proteomes" id="UP000273044"/>
    </source>
</evidence>
<evidence type="ECO:0000313" key="2">
    <source>
        <dbReference type="EMBL" id="VEH70405.1"/>
    </source>
</evidence>
<keyword evidence="2" id="KW-0808">Transferase</keyword>
<dbReference type="Gene3D" id="3.40.50.150">
    <property type="entry name" value="Vaccinia Virus protein VP39"/>
    <property type="match status" value="1"/>
</dbReference>
<organism evidence="2 3">
    <name type="scientific">Arachnia propionica</name>
    <dbReference type="NCBI Taxonomy" id="1750"/>
    <lineage>
        <taxon>Bacteria</taxon>
        <taxon>Bacillati</taxon>
        <taxon>Actinomycetota</taxon>
        <taxon>Actinomycetes</taxon>
        <taxon>Propionibacteriales</taxon>
        <taxon>Propionibacteriaceae</taxon>
        <taxon>Arachnia</taxon>
    </lineage>
</organism>
<sequence>MRFILFPGRHHLVTRFRVDRLKTLLAEHPGAVGVWAITSANHAGTQRNPVPGHRRLGIIEAVAATEGLPCMTFPIGNRTPKPNFPGYVVEEIRIQSDGAVAMNPENTLVACSTPELIAGYEGLGYEIDTLELNTGELRPWDVVEKIVAAGPGWRYDAEVAAATHPVALDQYRRYGIGDLVQLLYADPLPGIDDGGIIPARDHVLQCADFEDNTRRKVSEFAHAVRPGRILDIGCATGQTLKLLSELPGLFESDFYGVESARPLLEVCQQRRSDGDFGTANVFFHQRNIMETTLFAPNSLDTVITMAVTHEIESYLGHADLEDFISRVHSMLRPGGVWINYDVAAPDHGDEEVLVRFRTDDGSSSGELAGLNSRARFERFANDFRSEEGDGIAFGTETRDGEEYVRLTRSALYEFLARKDYVDSWFSEAHERFCFFSPDDWREAVEKAGFRCTPDTHGVRNPWLIENRFAPAAEVFGLDLVPDPWSWTNVLLVAEKPL</sequence>
<dbReference type="InterPro" id="IPR050508">
    <property type="entry name" value="Methyltransf_Superfamily"/>
</dbReference>
<dbReference type="SUPFAM" id="SSF53335">
    <property type="entry name" value="S-adenosyl-L-methionine-dependent methyltransferases"/>
    <property type="match status" value="1"/>
</dbReference>
<dbReference type="InterPro" id="IPR041698">
    <property type="entry name" value="Methyltransf_25"/>
</dbReference>
<dbReference type="CDD" id="cd02440">
    <property type="entry name" value="AdoMet_MTases"/>
    <property type="match status" value="1"/>
</dbReference>
<protein>
    <submittedName>
        <fullName evidence="2">Methyltransferase domain</fullName>
    </submittedName>
</protein>
<dbReference type="Pfam" id="PF13649">
    <property type="entry name" value="Methyltransf_25"/>
    <property type="match status" value="1"/>
</dbReference>
<dbReference type="RefSeq" id="WP_061786914.1">
    <property type="nucleotide sequence ID" value="NZ_CP072386.1"/>
</dbReference>
<dbReference type="Proteomes" id="UP000273044">
    <property type="component" value="Chromosome"/>
</dbReference>
<proteinExistence type="predicted"/>